<dbReference type="InterPro" id="IPR001466">
    <property type="entry name" value="Beta-lactam-related"/>
</dbReference>
<proteinExistence type="predicted"/>
<accession>A0A6M1SQB5</accession>
<comment type="caution">
    <text evidence="2">The sequence shown here is derived from an EMBL/GenBank/DDBJ whole genome shotgun (WGS) entry which is preliminary data.</text>
</comment>
<sequence length="381" mass="42867">MRYLFIDLLFLLLFLPSLSFSQSSNDDPISEFQIEAFSADLDSLRKANHIPGLAAAIVKDREIAWSNGFGSSHFDTGDGEVFKAVTPDTPFWIASVTKTFLGLLFLQLEEQGEIDLNDRINEMPGWDNFCSWLAGSEIVFGRNLHCDASITIRNVLNHTVNGKPGTGFMYNPLMYSRLSRYIEYVYGNPISAAEGRHNTMAQLVQEHILGPAGMNRTMSSMWQRDKALVYFDMSQGFEYNDGEYVRQRHIERHLAGGAGIVSTVADLAKYDIALDSGILASDLVMEKLFTPAVAPVGTTLPYAFGWYVQEYRGEKFIWHAGWDEKAGFSALFLKVPERNLTLILLANSEGIWWGNPLDGAAVEKSEFARLFMDRFVYGEER</sequence>
<protein>
    <submittedName>
        <fullName evidence="2">Beta-lactamase family protein</fullName>
    </submittedName>
</protein>
<evidence type="ECO:0000313" key="3">
    <source>
        <dbReference type="Proteomes" id="UP000473278"/>
    </source>
</evidence>
<dbReference type="RefSeq" id="WP_165143056.1">
    <property type="nucleotide sequence ID" value="NZ_JAALLT010000004.1"/>
</dbReference>
<organism evidence="2 3">
    <name type="scientific">Halalkalibaculum roseum</name>
    <dbReference type="NCBI Taxonomy" id="2709311"/>
    <lineage>
        <taxon>Bacteria</taxon>
        <taxon>Pseudomonadati</taxon>
        <taxon>Balneolota</taxon>
        <taxon>Balneolia</taxon>
        <taxon>Balneolales</taxon>
        <taxon>Balneolaceae</taxon>
        <taxon>Halalkalibaculum</taxon>
    </lineage>
</organism>
<dbReference type="Gene3D" id="3.40.710.10">
    <property type="entry name" value="DD-peptidase/beta-lactamase superfamily"/>
    <property type="match status" value="2"/>
</dbReference>
<dbReference type="AlphaFoldDB" id="A0A6M1SQB5"/>
<feature type="domain" description="Beta-lactamase-related" evidence="1">
    <location>
        <begin position="42"/>
        <end position="350"/>
    </location>
</feature>
<dbReference type="PANTHER" id="PTHR46825:SF9">
    <property type="entry name" value="BETA-LACTAMASE-RELATED DOMAIN-CONTAINING PROTEIN"/>
    <property type="match status" value="1"/>
</dbReference>
<dbReference type="PANTHER" id="PTHR46825">
    <property type="entry name" value="D-ALANYL-D-ALANINE-CARBOXYPEPTIDASE/ENDOPEPTIDASE AMPH"/>
    <property type="match status" value="1"/>
</dbReference>
<evidence type="ECO:0000313" key="2">
    <source>
        <dbReference type="EMBL" id="NGP77551.1"/>
    </source>
</evidence>
<dbReference type="InterPro" id="IPR012338">
    <property type="entry name" value="Beta-lactam/transpept-like"/>
</dbReference>
<keyword evidence="3" id="KW-1185">Reference proteome</keyword>
<dbReference type="Pfam" id="PF00144">
    <property type="entry name" value="Beta-lactamase"/>
    <property type="match status" value="1"/>
</dbReference>
<evidence type="ECO:0000259" key="1">
    <source>
        <dbReference type="Pfam" id="PF00144"/>
    </source>
</evidence>
<dbReference type="InterPro" id="IPR050491">
    <property type="entry name" value="AmpC-like"/>
</dbReference>
<name>A0A6M1SQB5_9BACT</name>
<dbReference type="SUPFAM" id="SSF56601">
    <property type="entry name" value="beta-lactamase/transpeptidase-like"/>
    <property type="match status" value="1"/>
</dbReference>
<reference evidence="2 3" key="1">
    <citation type="submission" date="2020-02" db="EMBL/GenBank/DDBJ databases">
        <title>Balneolaceae bacterium YR4-1, complete genome.</title>
        <authorList>
            <person name="Li Y."/>
            <person name="Wu S."/>
        </authorList>
    </citation>
    <scope>NUCLEOTIDE SEQUENCE [LARGE SCALE GENOMIC DNA]</scope>
    <source>
        <strain evidence="2 3">YR4-1</strain>
    </source>
</reference>
<dbReference type="Proteomes" id="UP000473278">
    <property type="component" value="Unassembled WGS sequence"/>
</dbReference>
<gene>
    <name evidence="2" type="ORF">G3570_12960</name>
</gene>
<dbReference type="EMBL" id="JAALLT010000004">
    <property type="protein sequence ID" value="NGP77551.1"/>
    <property type="molecule type" value="Genomic_DNA"/>
</dbReference>